<dbReference type="SUPFAM" id="SSF46785">
    <property type="entry name" value="Winged helix' DNA-binding domain"/>
    <property type="match status" value="1"/>
</dbReference>
<name>A0ABT1SIC6_9FIRM</name>
<sequence>MQYQNNEPIYLQIIHDFKSKIVSGAYPPGSKVLPVRECAIAYAVNPNTMQKALSILEQEGLVYTKRTAGRFISEDAGRIARLKEEMVSVYVKRLVSEMRSFGIRDEVILTSVREELKRNVDGSTSCK</sequence>
<dbReference type="PROSITE" id="PS50949">
    <property type="entry name" value="HTH_GNTR"/>
    <property type="match status" value="1"/>
</dbReference>
<reference evidence="5 6" key="1">
    <citation type="submission" date="2022-06" db="EMBL/GenBank/DDBJ databases">
        <title>Isolation of gut microbiota from human fecal samples.</title>
        <authorList>
            <person name="Pamer E.G."/>
            <person name="Barat B."/>
            <person name="Waligurski E."/>
            <person name="Medina S."/>
            <person name="Paddock L."/>
            <person name="Mostad J."/>
        </authorList>
    </citation>
    <scope>NUCLEOTIDE SEQUENCE [LARGE SCALE GENOMIC DNA]</scope>
    <source>
        <strain evidence="5 6">DFI.6.1</strain>
    </source>
</reference>
<proteinExistence type="predicted"/>
<dbReference type="InterPro" id="IPR000524">
    <property type="entry name" value="Tscrpt_reg_HTH_GntR"/>
</dbReference>
<keyword evidence="1" id="KW-0805">Transcription regulation</keyword>
<evidence type="ECO:0000259" key="4">
    <source>
        <dbReference type="PROSITE" id="PS50949"/>
    </source>
</evidence>
<keyword evidence="6" id="KW-1185">Reference proteome</keyword>
<evidence type="ECO:0000256" key="3">
    <source>
        <dbReference type="ARBA" id="ARBA00023163"/>
    </source>
</evidence>
<keyword evidence="3" id="KW-0804">Transcription</keyword>
<evidence type="ECO:0000313" key="6">
    <source>
        <dbReference type="Proteomes" id="UP001524435"/>
    </source>
</evidence>
<comment type="caution">
    <text evidence="5">The sequence shown here is derived from an EMBL/GenBank/DDBJ whole genome shotgun (WGS) entry which is preliminary data.</text>
</comment>
<dbReference type="CDD" id="cd07377">
    <property type="entry name" value="WHTH_GntR"/>
    <property type="match status" value="1"/>
</dbReference>
<organism evidence="5 6">
    <name type="scientific">Massilicoli timonensis</name>
    <dbReference type="NCBI Taxonomy" id="2015901"/>
    <lineage>
        <taxon>Bacteria</taxon>
        <taxon>Bacillati</taxon>
        <taxon>Bacillota</taxon>
        <taxon>Erysipelotrichia</taxon>
        <taxon>Erysipelotrichales</taxon>
        <taxon>Erysipelotrichaceae</taxon>
        <taxon>Massilicoli</taxon>
    </lineage>
</organism>
<evidence type="ECO:0000256" key="1">
    <source>
        <dbReference type="ARBA" id="ARBA00023015"/>
    </source>
</evidence>
<dbReference type="EMBL" id="JANGCH010000002">
    <property type="protein sequence ID" value="MCQ5120981.1"/>
    <property type="molecule type" value="Genomic_DNA"/>
</dbReference>
<gene>
    <name evidence="5" type="ORF">NE663_01740</name>
</gene>
<feature type="domain" description="HTH gntR-type" evidence="4">
    <location>
        <begin position="7"/>
        <end position="75"/>
    </location>
</feature>
<dbReference type="Proteomes" id="UP001524435">
    <property type="component" value="Unassembled WGS sequence"/>
</dbReference>
<accession>A0ABT1SIC6</accession>
<dbReference type="RefSeq" id="WP_256197331.1">
    <property type="nucleotide sequence ID" value="NZ_CALVCM010000001.1"/>
</dbReference>
<dbReference type="Pfam" id="PF00392">
    <property type="entry name" value="GntR"/>
    <property type="match status" value="1"/>
</dbReference>
<dbReference type="Gene3D" id="1.10.10.10">
    <property type="entry name" value="Winged helix-like DNA-binding domain superfamily/Winged helix DNA-binding domain"/>
    <property type="match status" value="1"/>
</dbReference>
<dbReference type="SMART" id="SM00345">
    <property type="entry name" value="HTH_GNTR"/>
    <property type="match status" value="1"/>
</dbReference>
<evidence type="ECO:0000256" key="2">
    <source>
        <dbReference type="ARBA" id="ARBA00023125"/>
    </source>
</evidence>
<evidence type="ECO:0000313" key="5">
    <source>
        <dbReference type="EMBL" id="MCQ5120981.1"/>
    </source>
</evidence>
<dbReference type="InterPro" id="IPR036388">
    <property type="entry name" value="WH-like_DNA-bd_sf"/>
</dbReference>
<dbReference type="PANTHER" id="PTHR38445">
    <property type="entry name" value="HTH-TYPE TRANSCRIPTIONAL REPRESSOR YTRA"/>
    <property type="match status" value="1"/>
</dbReference>
<protein>
    <submittedName>
        <fullName evidence="5">GntR family transcriptional regulator</fullName>
    </submittedName>
</protein>
<keyword evidence="2" id="KW-0238">DNA-binding</keyword>
<dbReference type="InterPro" id="IPR036390">
    <property type="entry name" value="WH_DNA-bd_sf"/>
</dbReference>
<dbReference type="PANTHER" id="PTHR38445:SF6">
    <property type="entry name" value="GNTR-FAMILY TRANSCRIPTIONAL REGULATOR"/>
    <property type="match status" value="1"/>
</dbReference>